<evidence type="ECO:0000313" key="1">
    <source>
        <dbReference type="EMBL" id="MFC1413983.1"/>
    </source>
</evidence>
<dbReference type="Gene3D" id="1.10.1470.10">
    <property type="entry name" value="YjbJ"/>
    <property type="match status" value="1"/>
</dbReference>
<reference evidence="1 2" key="1">
    <citation type="submission" date="2024-09" db="EMBL/GenBank/DDBJ databases">
        <authorList>
            <person name="Lee S.D."/>
        </authorList>
    </citation>
    <scope>NUCLEOTIDE SEQUENCE [LARGE SCALE GENOMIC DNA]</scope>
    <source>
        <strain evidence="1 2">N1-1</strain>
    </source>
</reference>
<comment type="caution">
    <text evidence="1">The sequence shown here is derived from an EMBL/GenBank/DDBJ whole genome shotgun (WGS) entry which is preliminary data.</text>
</comment>
<dbReference type="SUPFAM" id="SSF69047">
    <property type="entry name" value="Hypothetical protein YjbJ"/>
    <property type="match status" value="1"/>
</dbReference>
<dbReference type="InterPro" id="IPR036629">
    <property type="entry name" value="YjbJ_sf"/>
</dbReference>
<accession>A0ABV6VK40</accession>
<dbReference type="Pfam" id="PF05532">
    <property type="entry name" value="CsbD"/>
    <property type="match status" value="1"/>
</dbReference>
<dbReference type="EMBL" id="JBHEZX010000020">
    <property type="protein sequence ID" value="MFC1413983.1"/>
    <property type="molecule type" value="Genomic_DNA"/>
</dbReference>
<dbReference type="InterPro" id="IPR008462">
    <property type="entry name" value="CsbD"/>
</dbReference>
<protein>
    <submittedName>
        <fullName evidence="1">CsbD family protein</fullName>
    </submittedName>
</protein>
<proteinExistence type="predicted"/>
<dbReference type="Proteomes" id="UP001592582">
    <property type="component" value="Unassembled WGS sequence"/>
</dbReference>
<keyword evidence="2" id="KW-1185">Reference proteome</keyword>
<evidence type="ECO:0000313" key="2">
    <source>
        <dbReference type="Proteomes" id="UP001592582"/>
    </source>
</evidence>
<sequence length="66" mass="6998">MSDISNKAQEAAGKVKEKVGDVTGNDELKGEGQGDQVESKAKQAMDDAKDAVGDAAEKIRGMFKRD</sequence>
<gene>
    <name evidence="1" type="ORF">ACEZDG_32455</name>
</gene>
<organism evidence="1 2">
    <name type="scientific">Streptacidiphilus alkalitolerans</name>
    <dbReference type="NCBI Taxonomy" id="3342712"/>
    <lineage>
        <taxon>Bacteria</taxon>
        <taxon>Bacillati</taxon>
        <taxon>Actinomycetota</taxon>
        <taxon>Actinomycetes</taxon>
        <taxon>Kitasatosporales</taxon>
        <taxon>Streptomycetaceae</taxon>
        <taxon>Streptacidiphilus</taxon>
    </lineage>
</organism>
<name>A0ABV6VK40_9ACTN</name>